<sequence length="181" mass="20021">MSRRGTWMEALEQRHRARFRVSRHRRGPIAVPGGMATFIAGAGVFCAVTSSLTIQAEWGGSEASAAVVRTWTDAKGTGYADVDFRTSSGQRVRTSIEERAWVEMPKAGERVRVWYQGARPADSAVDARRPGQGPGWQVHGLIWLVNLGVFGTFAYRSRAKKARARDLVVRRSPTDAPPLQR</sequence>
<evidence type="ECO:0000313" key="2">
    <source>
        <dbReference type="EMBL" id="TMR32404.1"/>
    </source>
</evidence>
<evidence type="ECO:0000256" key="1">
    <source>
        <dbReference type="SAM" id="Phobius"/>
    </source>
</evidence>
<reference evidence="2 3" key="1">
    <citation type="submission" date="2019-05" db="EMBL/GenBank/DDBJ databases">
        <title>Draft genome sequence of Actinomadura geliboluensis A8036.</title>
        <authorList>
            <person name="Saricaoglu S."/>
            <person name="Isik K."/>
        </authorList>
    </citation>
    <scope>NUCLEOTIDE SEQUENCE [LARGE SCALE GENOMIC DNA]</scope>
    <source>
        <strain evidence="2 3">A8036</strain>
    </source>
</reference>
<proteinExistence type="predicted"/>
<dbReference type="EMBL" id="VCKZ01000268">
    <property type="protein sequence ID" value="TMR32404.1"/>
    <property type="molecule type" value="Genomic_DNA"/>
</dbReference>
<protein>
    <submittedName>
        <fullName evidence="2">DUF3592 domain-containing protein</fullName>
    </submittedName>
</protein>
<keyword evidence="1" id="KW-0472">Membrane</keyword>
<dbReference type="AlphaFoldDB" id="A0A5S4GIS9"/>
<organism evidence="2 3">
    <name type="scientific">Actinomadura geliboluensis</name>
    <dbReference type="NCBI Taxonomy" id="882440"/>
    <lineage>
        <taxon>Bacteria</taxon>
        <taxon>Bacillati</taxon>
        <taxon>Actinomycetota</taxon>
        <taxon>Actinomycetes</taxon>
        <taxon>Streptosporangiales</taxon>
        <taxon>Thermomonosporaceae</taxon>
        <taxon>Actinomadura</taxon>
    </lineage>
</organism>
<dbReference type="Proteomes" id="UP000305238">
    <property type="component" value="Unassembled WGS sequence"/>
</dbReference>
<keyword evidence="1" id="KW-0812">Transmembrane</keyword>
<keyword evidence="3" id="KW-1185">Reference proteome</keyword>
<gene>
    <name evidence="2" type="ORF">ETD96_29675</name>
</gene>
<accession>A0A5S4GIS9</accession>
<comment type="caution">
    <text evidence="2">The sequence shown here is derived from an EMBL/GenBank/DDBJ whole genome shotgun (WGS) entry which is preliminary data.</text>
</comment>
<feature type="transmembrane region" description="Helical" evidence="1">
    <location>
        <begin position="136"/>
        <end position="155"/>
    </location>
</feature>
<feature type="transmembrane region" description="Helical" evidence="1">
    <location>
        <begin position="29"/>
        <end position="54"/>
    </location>
</feature>
<name>A0A5S4GIS9_9ACTN</name>
<dbReference type="OrthoDB" id="4255890at2"/>
<keyword evidence="1" id="KW-1133">Transmembrane helix</keyword>
<evidence type="ECO:0000313" key="3">
    <source>
        <dbReference type="Proteomes" id="UP000305238"/>
    </source>
</evidence>